<dbReference type="Gene3D" id="3.40.50.720">
    <property type="entry name" value="NAD(P)-binding Rossmann-like Domain"/>
    <property type="match status" value="1"/>
</dbReference>
<dbReference type="GO" id="GO:0003978">
    <property type="term" value="F:UDP-glucose 4-epimerase activity"/>
    <property type="evidence" value="ECO:0007669"/>
    <property type="project" value="UniProtKB-EC"/>
</dbReference>
<dbReference type="SUPFAM" id="SSF51735">
    <property type="entry name" value="NAD(P)-binding Rossmann-fold domains"/>
    <property type="match status" value="1"/>
</dbReference>
<dbReference type="Pfam" id="PF16363">
    <property type="entry name" value="GDP_Man_Dehyd"/>
    <property type="match status" value="1"/>
</dbReference>
<proteinExistence type="predicted"/>
<comment type="catalytic activity">
    <reaction evidence="1">
        <text>UDP-alpha-D-glucose = UDP-alpha-D-galactose</text>
        <dbReference type="Rhea" id="RHEA:22168"/>
        <dbReference type="ChEBI" id="CHEBI:58885"/>
        <dbReference type="ChEBI" id="CHEBI:66914"/>
        <dbReference type="EC" id="5.1.3.2"/>
    </reaction>
</comment>
<dbReference type="PANTHER" id="PTHR43725">
    <property type="entry name" value="UDP-GLUCOSE 4-EPIMERASE"/>
    <property type="match status" value="1"/>
</dbReference>
<evidence type="ECO:0000313" key="8">
    <source>
        <dbReference type="Proteomes" id="UP000593568"/>
    </source>
</evidence>
<gene>
    <name evidence="7" type="ORF">Gotri_013277</name>
</gene>
<dbReference type="AlphaFoldDB" id="A0A7J9DT58"/>
<keyword evidence="5" id="KW-0119">Carbohydrate metabolism</keyword>
<name>A0A7J9DT58_9ROSI</name>
<evidence type="ECO:0000259" key="6">
    <source>
        <dbReference type="Pfam" id="PF16363"/>
    </source>
</evidence>
<keyword evidence="4" id="KW-0299">Galactose metabolism</keyword>
<evidence type="ECO:0000256" key="1">
    <source>
        <dbReference type="ARBA" id="ARBA00000083"/>
    </source>
</evidence>
<reference evidence="7 8" key="1">
    <citation type="journal article" date="2019" name="Genome Biol. Evol.">
        <title>Insights into the evolution of the New World diploid cottons (Gossypium, subgenus Houzingenia) based on genome sequencing.</title>
        <authorList>
            <person name="Grover C.E."/>
            <person name="Arick M.A. 2nd"/>
            <person name="Thrash A."/>
            <person name="Conover J.L."/>
            <person name="Sanders W.S."/>
            <person name="Peterson D.G."/>
            <person name="Frelichowski J.E."/>
            <person name="Scheffler J.A."/>
            <person name="Scheffler B.E."/>
            <person name="Wendel J.F."/>
        </authorList>
    </citation>
    <scope>NUCLEOTIDE SEQUENCE [LARGE SCALE GENOMIC DNA]</scope>
    <source>
        <strain evidence="7">8</strain>
        <tissue evidence="7">Leaf</tissue>
    </source>
</reference>
<dbReference type="GO" id="GO:0006012">
    <property type="term" value="P:galactose metabolic process"/>
    <property type="evidence" value="ECO:0007669"/>
    <property type="project" value="UniProtKB-KW"/>
</dbReference>
<accession>A0A7J9DT58</accession>
<protein>
    <recommendedName>
        <fullName evidence="3">UDP-glucose 4-epimerase</fullName>
        <ecNumber evidence="3">5.1.3.2</ecNumber>
    </recommendedName>
</protein>
<feature type="domain" description="NAD(P)-binding" evidence="6">
    <location>
        <begin position="2"/>
        <end position="36"/>
    </location>
</feature>
<dbReference type="EMBL" id="JABEZW010000004">
    <property type="protein sequence ID" value="MBA0763881.1"/>
    <property type="molecule type" value="Genomic_DNA"/>
</dbReference>
<evidence type="ECO:0000313" key="7">
    <source>
        <dbReference type="EMBL" id="MBA0763881.1"/>
    </source>
</evidence>
<evidence type="ECO:0000256" key="5">
    <source>
        <dbReference type="ARBA" id="ARBA00023277"/>
    </source>
</evidence>
<comment type="pathway">
    <text evidence="2">Carbohydrate metabolism; galactose metabolism.</text>
</comment>
<keyword evidence="8" id="KW-1185">Reference proteome</keyword>
<evidence type="ECO:0000256" key="3">
    <source>
        <dbReference type="ARBA" id="ARBA00013189"/>
    </source>
</evidence>
<feature type="non-terminal residue" evidence="7">
    <location>
        <position position="1"/>
    </location>
</feature>
<sequence length="67" mass="7511">MVFSSSATVYGQPEKIPCVEDFELKAMNPYGRTKKAEPDWRIILLRYFNPVGAHESGKIGEDPKGIP</sequence>
<dbReference type="EC" id="5.1.3.2" evidence="3"/>
<comment type="caution">
    <text evidence="7">The sequence shown here is derived from an EMBL/GenBank/DDBJ whole genome shotgun (WGS) entry which is preliminary data.</text>
</comment>
<dbReference type="GO" id="GO:0005829">
    <property type="term" value="C:cytosol"/>
    <property type="evidence" value="ECO:0007669"/>
    <property type="project" value="TreeGrafter"/>
</dbReference>
<evidence type="ECO:0000256" key="4">
    <source>
        <dbReference type="ARBA" id="ARBA00023144"/>
    </source>
</evidence>
<dbReference type="InterPro" id="IPR036291">
    <property type="entry name" value="NAD(P)-bd_dom_sf"/>
</dbReference>
<dbReference type="PANTHER" id="PTHR43725:SF15">
    <property type="entry name" value="BIFUNCTIONAL UDP-GLUCOSE 4-EPIMERASE AND UDP-XYLOSE 4-EPIMERASE 1"/>
    <property type="match status" value="1"/>
</dbReference>
<organism evidence="7 8">
    <name type="scientific">Gossypium trilobum</name>
    <dbReference type="NCBI Taxonomy" id="34281"/>
    <lineage>
        <taxon>Eukaryota</taxon>
        <taxon>Viridiplantae</taxon>
        <taxon>Streptophyta</taxon>
        <taxon>Embryophyta</taxon>
        <taxon>Tracheophyta</taxon>
        <taxon>Spermatophyta</taxon>
        <taxon>Magnoliopsida</taxon>
        <taxon>eudicotyledons</taxon>
        <taxon>Gunneridae</taxon>
        <taxon>Pentapetalae</taxon>
        <taxon>rosids</taxon>
        <taxon>malvids</taxon>
        <taxon>Malvales</taxon>
        <taxon>Malvaceae</taxon>
        <taxon>Malvoideae</taxon>
        <taxon>Gossypium</taxon>
    </lineage>
</organism>
<dbReference type="InterPro" id="IPR016040">
    <property type="entry name" value="NAD(P)-bd_dom"/>
</dbReference>
<dbReference type="Gene3D" id="3.90.25.10">
    <property type="entry name" value="UDP-galactose 4-epimerase, domain 1"/>
    <property type="match status" value="1"/>
</dbReference>
<dbReference type="Proteomes" id="UP000593568">
    <property type="component" value="Unassembled WGS sequence"/>
</dbReference>
<evidence type="ECO:0000256" key="2">
    <source>
        <dbReference type="ARBA" id="ARBA00004947"/>
    </source>
</evidence>